<dbReference type="Proteomes" id="UP000308917">
    <property type="component" value="Unassembled WGS sequence"/>
</dbReference>
<comment type="caution">
    <text evidence="1">The sequence shown here is derived from an EMBL/GenBank/DDBJ whole genome shotgun (WGS) entry which is preliminary data.</text>
</comment>
<dbReference type="RefSeq" id="WP_136572502.1">
    <property type="nucleotide sequence ID" value="NZ_STFG01000002.1"/>
</dbReference>
<protein>
    <recommendedName>
        <fullName evidence="3">7-cyano-7-deazaguanine synthase</fullName>
    </recommendedName>
</protein>
<dbReference type="SUPFAM" id="SSF52402">
    <property type="entry name" value="Adenine nucleotide alpha hydrolases-like"/>
    <property type="match status" value="1"/>
</dbReference>
<dbReference type="OrthoDB" id="9789567at2"/>
<dbReference type="NCBIfam" id="NF041925">
    <property type="entry name" value="QatC"/>
    <property type="match status" value="1"/>
</dbReference>
<sequence length="458" mass="50036">MKRHVIAGRYGPEDRTPIQVNDDEQLTDLQLIIGDRTLDHGIGAALTSLKALGAHPSEMGIDLAVVAAHVHAADTRISRAHESQDSWTREVRLVIPVHDPDTWSAATGTLTTLLNFLTGDRWALQFRERSERFATLVPANAASLLPPPFTALSLFSGGLDSLIGAIDLLERQAEPLLVSHFGESATSDAQNKLFNFLKKRYPNRPFDRLRVDMVFPVGLVKDVQSENSTRGRSFLFIALGALAGTGLADGFTLRVPENGLIALNVPLDPLRLGSNSTRTTHPFYLARWNDLLAQLGVAGRVENPYWSLTKGEMVRGCENEAALREIASSSLSCAHPASARWQGLQGRGIEHCGYCLPCLIRRAALEHAWGRGGDNTSYTEADLHAHILDTSQSIGQQVRSFQYAIARIQANPDIARLLVHKPGSLVDVMADEEQWAAVYRRGLSEVGDLIAGVRTAPV</sequence>
<accession>A0A4V4GS33</accession>
<organism evidence="1 2">
    <name type="scientific">Lampropedia puyangensis</name>
    <dbReference type="NCBI Taxonomy" id="1330072"/>
    <lineage>
        <taxon>Bacteria</taxon>
        <taxon>Pseudomonadati</taxon>
        <taxon>Pseudomonadota</taxon>
        <taxon>Betaproteobacteria</taxon>
        <taxon>Burkholderiales</taxon>
        <taxon>Comamonadaceae</taxon>
        <taxon>Lampropedia</taxon>
    </lineage>
</organism>
<name>A0A4V4GS33_9BURK</name>
<evidence type="ECO:0008006" key="3">
    <source>
        <dbReference type="Google" id="ProtNLM"/>
    </source>
</evidence>
<gene>
    <name evidence="1" type="ORF">E9531_04295</name>
</gene>
<dbReference type="Gene3D" id="3.40.50.620">
    <property type="entry name" value="HUPs"/>
    <property type="match status" value="1"/>
</dbReference>
<dbReference type="AlphaFoldDB" id="A0A4V4GS33"/>
<dbReference type="InterPro" id="IPR049676">
    <property type="entry name" value="QatC"/>
</dbReference>
<dbReference type="InterPro" id="IPR014729">
    <property type="entry name" value="Rossmann-like_a/b/a_fold"/>
</dbReference>
<reference evidence="1 2" key="1">
    <citation type="journal article" date="2015" name="Antonie Van Leeuwenhoek">
        <title>Lampropedia puyangensis sp. nov., isolated from symptomatic bark of Populus ? euramericana canker and emended description of Lampropedia hyalina (Ehrenberg 1832) Lee et al. 2004.</title>
        <authorList>
            <person name="Li Y."/>
            <person name="Wang T."/>
            <person name="Piao C.G."/>
            <person name="Wang L.F."/>
            <person name="Tian G.Z."/>
            <person name="Zhu T.H."/>
            <person name="Guo M.W."/>
        </authorList>
    </citation>
    <scope>NUCLEOTIDE SEQUENCE [LARGE SCALE GENOMIC DNA]</scope>
    <source>
        <strain evidence="1 2">2-bin</strain>
    </source>
</reference>
<keyword evidence="2" id="KW-1185">Reference proteome</keyword>
<evidence type="ECO:0000313" key="2">
    <source>
        <dbReference type="Proteomes" id="UP000308917"/>
    </source>
</evidence>
<proteinExistence type="predicted"/>
<dbReference type="EMBL" id="STFG01000002">
    <property type="protein sequence ID" value="THU04606.1"/>
    <property type="molecule type" value="Genomic_DNA"/>
</dbReference>
<evidence type="ECO:0000313" key="1">
    <source>
        <dbReference type="EMBL" id="THU04606.1"/>
    </source>
</evidence>